<evidence type="ECO:0000313" key="2">
    <source>
        <dbReference type="Proteomes" id="UP000606115"/>
    </source>
</evidence>
<protein>
    <submittedName>
        <fullName evidence="1">Hydrolase</fullName>
    </submittedName>
</protein>
<sequence length="274" mass="29733">MELIDWQCSACAVEFEPSAETPDFCPICVDERQFVPDGLQRWTHRTELLEAGHRVEFRELEPGLTSLTASNIGIGQSALLVQTKAGNLLFEVPGILDQRAFEVIGEMGGIQAIVASHPHMYGVQSAYSSAFGDAPIYVAAADQNWVQRSSPNVKIWSEPFEPIDGIRFEQIGGHFPGSTVALWEAGADSQGVLLAGDGVFPVADGNVTFLRSYPNRIPLSGPVVQRIATQLASLRFERLYNNFATVLSERAGEIVAFSAARYAAWASGSNDSLT</sequence>
<dbReference type="PANTHER" id="PTHR36839:SF1">
    <property type="entry name" value="METALLO-BETA-LACTAMASE FAMILY PROTEIN (AFU_ORTHOLOGUE AFUA_5G12770)"/>
    <property type="match status" value="1"/>
</dbReference>
<dbReference type="InterPro" id="IPR036866">
    <property type="entry name" value="RibonucZ/Hydroxyglut_hydro"/>
</dbReference>
<dbReference type="GeneID" id="303302911"/>
<organism evidence="1 2">
    <name type="scientific">Glutamicibacter ardleyensis</name>
    <dbReference type="NCBI Taxonomy" id="225894"/>
    <lineage>
        <taxon>Bacteria</taxon>
        <taxon>Bacillati</taxon>
        <taxon>Actinomycetota</taxon>
        <taxon>Actinomycetes</taxon>
        <taxon>Micrococcales</taxon>
        <taxon>Micrococcaceae</taxon>
        <taxon>Glutamicibacter</taxon>
    </lineage>
</organism>
<dbReference type="Proteomes" id="UP000606115">
    <property type="component" value="Unassembled WGS sequence"/>
</dbReference>
<dbReference type="PANTHER" id="PTHR36839">
    <property type="entry name" value="METALLO-BETA-LACTAMASE FAMILY PROTEIN (AFU_ORTHOLOGUE AFUA_5G12770)"/>
    <property type="match status" value="1"/>
</dbReference>
<dbReference type="RefSeq" id="WP_188683428.1">
    <property type="nucleotide sequence ID" value="NZ_BMKX01000001.1"/>
</dbReference>
<dbReference type="SUPFAM" id="SSF56281">
    <property type="entry name" value="Metallo-hydrolase/oxidoreductase"/>
    <property type="match status" value="1"/>
</dbReference>
<name>A0ABQ2D888_9MICC</name>
<keyword evidence="1" id="KW-0378">Hydrolase</keyword>
<proteinExistence type="predicted"/>
<accession>A0ABQ2D888</accession>
<comment type="caution">
    <text evidence="1">The sequence shown here is derived from an EMBL/GenBank/DDBJ whole genome shotgun (WGS) entry which is preliminary data.</text>
</comment>
<dbReference type="Gene3D" id="3.60.15.10">
    <property type="entry name" value="Ribonuclease Z/Hydroxyacylglutathione hydrolase-like"/>
    <property type="match status" value="1"/>
</dbReference>
<keyword evidence="2" id="KW-1185">Reference proteome</keyword>
<evidence type="ECO:0000313" key="1">
    <source>
        <dbReference type="EMBL" id="GGJ49460.1"/>
    </source>
</evidence>
<gene>
    <name evidence="1" type="ORF">GCM10007173_05090</name>
</gene>
<dbReference type="GO" id="GO:0016787">
    <property type="term" value="F:hydrolase activity"/>
    <property type="evidence" value="ECO:0007669"/>
    <property type="project" value="UniProtKB-KW"/>
</dbReference>
<reference evidence="2" key="1">
    <citation type="journal article" date="2019" name="Int. J. Syst. Evol. Microbiol.">
        <title>The Global Catalogue of Microorganisms (GCM) 10K type strain sequencing project: providing services to taxonomists for standard genome sequencing and annotation.</title>
        <authorList>
            <consortium name="The Broad Institute Genomics Platform"/>
            <consortium name="The Broad Institute Genome Sequencing Center for Infectious Disease"/>
            <person name="Wu L."/>
            <person name="Ma J."/>
        </authorList>
    </citation>
    <scope>NUCLEOTIDE SEQUENCE [LARGE SCALE GENOMIC DNA]</scope>
    <source>
        <strain evidence="2">CGMCC 1.3685</strain>
    </source>
</reference>
<dbReference type="EMBL" id="BMKX01000001">
    <property type="protein sequence ID" value="GGJ49460.1"/>
    <property type="molecule type" value="Genomic_DNA"/>
</dbReference>